<evidence type="ECO:0000256" key="1">
    <source>
        <dbReference type="SAM" id="Phobius"/>
    </source>
</evidence>
<sequence length="614" mass="70149">MDAEPPDLLAAFAADDQAAPALNIAPAGTPVRFLGVYVGTRVDPAYQTQLLHDRYFASFQHWGYRARTLQGRRLLAASVMTSILWHATAVIVLAPQRVKMWQRMLTRYVLGRKRDPTEPYRSLLHASWHHDVALGAGVPRIASTIRTQRLLALQQLMRQDDERLLWVPLVLEQFATCMGFLHRDSHPFDFLFYQPHIGSKWIKASTLHAFWFDVWRHWSKTVWAKGVAATPSYDMVTNKPVWLTTYKPMAIGATRHASKLVRVARGRRWFLYGASNGFRALRDFMAPSGFWYSWPQLATLMRRNNPGTRVHMGRGGRITVSAPPHGAAVYKHLCAVYDNVRRQYNVRTNTLLPRPEITGHPFRKLVKDEVLPFERWPRRDVRDLALHTPKPSRRHPLLSTSRPTLPDVKAFIKRTRKLLCVATPVHADVWHRLVMRMLPVNVRMAYKQHADPAIILCSHGCGAVETELHAFFTCPRIYPIWEWHDAAWCAAGPAVRWTSVTELDKFAVHARHTPLRSALHGLWAMAVAVTVHALWKARNAAHFDDTRLPPTPVLHDVIFTVWLATIRRRLRLLEGDSPERQALLAAAQLLFSQPSYRPLAAKYPLGLQPRPTVG</sequence>
<keyword evidence="1" id="KW-0812">Transmembrane</keyword>
<keyword evidence="3" id="KW-1185">Reference proteome</keyword>
<keyword evidence="1" id="KW-1133">Transmembrane helix</keyword>
<evidence type="ECO:0000313" key="2">
    <source>
        <dbReference type="EMBL" id="OQR88876.1"/>
    </source>
</evidence>
<dbReference type="Proteomes" id="UP000243579">
    <property type="component" value="Unassembled WGS sequence"/>
</dbReference>
<dbReference type="OrthoDB" id="79339at2759"/>
<keyword evidence="1" id="KW-0472">Membrane</keyword>
<organism evidence="2 3">
    <name type="scientific">Achlya hypogyna</name>
    <name type="common">Oomycete</name>
    <name type="synonym">Protoachlya hypogyna</name>
    <dbReference type="NCBI Taxonomy" id="1202772"/>
    <lineage>
        <taxon>Eukaryota</taxon>
        <taxon>Sar</taxon>
        <taxon>Stramenopiles</taxon>
        <taxon>Oomycota</taxon>
        <taxon>Saprolegniomycetes</taxon>
        <taxon>Saprolegniales</taxon>
        <taxon>Achlyaceae</taxon>
        <taxon>Achlya</taxon>
    </lineage>
</organism>
<reference evidence="2 3" key="1">
    <citation type="journal article" date="2014" name="Genome Biol. Evol.">
        <title>The secreted proteins of Achlya hypogyna and Thraustotheca clavata identify the ancestral oomycete secretome and reveal gene acquisitions by horizontal gene transfer.</title>
        <authorList>
            <person name="Misner I."/>
            <person name="Blouin N."/>
            <person name="Leonard G."/>
            <person name="Richards T.A."/>
            <person name="Lane C.E."/>
        </authorList>
    </citation>
    <scope>NUCLEOTIDE SEQUENCE [LARGE SCALE GENOMIC DNA]</scope>
    <source>
        <strain evidence="2 3">ATCC 48635</strain>
    </source>
</reference>
<comment type="caution">
    <text evidence="2">The sequence shown here is derived from an EMBL/GenBank/DDBJ whole genome shotgun (WGS) entry which is preliminary data.</text>
</comment>
<dbReference type="AlphaFoldDB" id="A0A1V9YT12"/>
<gene>
    <name evidence="2" type="ORF">ACHHYP_06578</name>
</gene>
<feature type="transmembrane region" description="Helical" evidence="1">
    <location>
        <begin position="74"/>
        <end position="94"/>
    </location>
</feature>
<name>A0A1V9YT12_ACHHY</name>
<dbReference type="EMBL" id="JNBR01001043">
    <property type="protein sequence ID" value="OQR88876.1"/>
    <property type="molecule type" value="Genomic_DNA"/>
</dbReference>
<evidence type="ECO:0000313" key="3">
    <source>
        <dbReference type="Proteomes" id="UP000243579"/>
    </source>
</evidence>
<proteinExistence type="predicted"/>
<evidence type="ECO:0008006" key="4">
    <source>
        <dbReference type="Google" id="ProtNLM"/>
    </source>
</evidence>
<protein>
    <recommendedName>
        <fullName evidence="4">Reverse transcriptase zinc-binding domain-containing protein</fullName>
    </recommendedName>
</protein>
<accession>A0A1V9YT12</accession>